<dbReference type="EMBL" id="CP002186">
    <property type="protein sequence ID" value="ADT78093.1"/>
    <property type="molecule type" value="Genomic_DNA"/>
</dbReference>
<proteinExistence type="predicted"/>
<name>E0J3F6_ECOLW</name>
<evidence type="ECO:0000313" key="2">
    <source>
        <dbReference type="EMBL" id="ADT78093.1"/>
    </source>
</evidence>
<dbReference type="KEGG" id="ell:WFL_23695"/>
<reference evidence="2 3" key="1">
    <citation type="journal article" date="2011" name="BMC Genomics">
        <title>The genome sequence of E. coli W (ATCC 9637): comparative genome analysis and an improved genome-scale reconstruction of E. coli.</title>
        <authorList>
            <person name="Archer C.T."/>
            <person name="Kim J.F."/>
            <person name="Jeong H."/>
            <person name="Park J.H."/>
            <person name="Vickers C.E."/>
            <person name="Lee S.Y."/>
            <person name="Nielsen L.K."/>
        </authorList>
    </citation>
    <scope>NUCLEOTIDE SEQUENCE [LARGE SCALE GENOMIC DNA]</scope>
    <source>
        <strain evidence="3">ATCC 9637 / CCM 2024 / DSM 1116 / LMG 11080 / NBRC 13500 / NCIMB 8666 / NRRL B-766 / W</strain>
        <plasmid evidence="3">pRK1</plasmid>
    </source>
</reference>
<keyword evidence="2" id="KW-0614">Plasmid</keyword>
<dbReference type="KEGG" id="elw:ECW_P1m0063"/>
<accession>E0J3F6</accession>
<geneLocation type="plasmid" evidence="2 3">
    <name>pRK1</name>
</geneLocation>
<evidence type="ECO:0000313" key="3">
    <source>
        <dbReference type="Proteomes" id="UP000008525"/>
    </source>
</evidence>
<sequence>MPEAISGRLLVLVINTHCERKLFTSKNSNDPEKIARRFCTPDNCLVVVLRNNRFLFHVERAPGHASRWYKGRTSICRRLYDWLT</sequence>
<dbReference type="PATRIC" id="fig|566546.30.peg.4890"/>
<gene>
    <name evidence="2" type="primary">pilI</name>
    <name evidence="2" type="ordered locus">ECW_P1m0063</name>
</gene>
<dbReference type="InterPro" id="IPR018897">
    <property type="entry name" value="Plasmid_conjug_transfer_PilI"/>
</dbReference>
<dbReference type="Pfam" id="PF10623">
    <property type="entry name" value="PilI"/>
    <property type="match status" value="1"/>
</dbReference>
<evidence type="ECO:0000259" key="1">
    <source>
        <dbReference type="Pfam" id="PF10623"/>
    </source>
</evidence>
<protein>
    <submittedName>
        <fullName evidence="2">Type IVB thin prepilin protein</fullName>
    </submittedName>
</protein>
<dbReference type="AlphaFoldDB" id="E0J3F6"/>
<dbReference type="RefSeq" id="WP_001113622.1">
    <property type="nucleotide sequence ID" value="NC_017637.1"/>
</dbReference>
<dbReference type="Proteomes" id="UP000008525">
    <property type="component" value="Plasmid pRK1"/>
</dbReference>
<feature type="domain" description="Plasmid conjugative transfer protein PilI" evidence="1">
    <location>
        <begin position="8"/>
        <end position="83"/>
    </location>
</feature>
<organism evidence="2 3">
    <name type="scientific">Escherichia coli (strain ATCC 9637 / CCM 2024 / DSM 1116 / LMG 11080 / NBRC 13500 / NCIMB 8666 / NRRL B-766 / W)</name>
    <dbReference type="NCBI Taxonomy" id="566546"/>
    <lineage>
        <taxon>Bacteria</taxon>
        <taxon>Pseudomonadati</taxon>
        <taxon>Pseudomonadota</taxon>
        <taxon>Gammaproteobacteria</taxon>
        <taxon>Enterobacterales</taxon>
        <taxon>Enterobacteriaceae</taxon>
        <taxon>Escherichia</taxon>
    </lineage>
</organism>